<evidence type="ECO:0000256" key="6">
    <source>
        <dbReference type="ARBA" id="ARBA00022989"/>
    </source>
</evidence>
<dbReference type="Gene3D" id="1.20.1560.10">
    <property type="entry name" value="ABC transporter type 1, transmembrane domain"/>
    <property type="match status" value="2"/>
</dbReference>
<evidence type="ECO:0000256" key="7">
    <source>
        <dbReference type="ARBA" id="ARBA00023136"/>
    </source>
</evidence>
<dbReference type="SMART" id="SM00382">
    <property type="entry name" value="AAA"/>
    <property type="match status" value="2"/>
</dbReference>
<feature type="transmembrane region" description="Helical" evidence="8">
    <location>
        <begin position="167"/>
        <end position="185"/>
    </location>
</feature>
<sequence>MTTDAHDEDPKDSAQTNKRYGMFNGWRSLFSFTEKSHLPVLLAAIFMSTAAGSLQPIMAFFFGKFFDNFTDFATSNIDGATFMNRSLTSFYALFAVGGATFLFKGALFSLWLVFGELQSRCVRELLFASLLDRDMDWYEARTSGVGTLLTKIQRQIRDLQLGTSQPLGMTIVCLVQALAGLGLALRTNWKLALVVLAAIPVIAIGAAVTSRGLQANIDGHNEELATTSKIASNCIKNIVTVKCFNTQEEEAGSYTAAIKRAAAFALKQAFSSALQASYSVAISSIGSFWHTGFWYGGAQVHSSQTTAGEVLTTFWACLIATKAFEDMLPHGIIIQKSQASATALQAILNKVGQGKLQSRKVAGLSPQFCEGNIEMREVSFAYPSTPSKLALDHCTFYFTAGETTFIVGKSGSGKSTLGNLLMAFYRPQSGSIIIDGNAIQDIDTRWLRNNITLVQQHSVLFSDTIYRNITLGSRDYERVTSAQVDKGIRMAALDSTIAALPDGTQTRVGTGGSSLSGGQKQRVALARARLRDTPILIFDEATSALDNTSKVCVMASIREWRRGRTTIIITHDLSQIGKEDFVYVLQGGRVVQEGRRKSLVNFPSGATDHKVGLTEFKAQRLAGSAHTYGPSAEALYADRAQGPSPRHVREDSFDVLMKGTHGGLLIDSLQDDTHSTQTPHQSRNGVSLNGIGAINFLKRQSMARAKIMYALHHRPSNEAQSTAGDPVMRTLRYAAVAARKSLYLPRIPRTPLSRDRPLPIPPPQYEMLQGDRSLEDNVLEFPTEQIEGHPQSPSSIRAVLSTLWTSLDKPDRSKLLFGFLATLCHAGAPPAFSYALVQVFNTYYMPTGYQREALKWSMVVIGIAVGDGVACFFMQYLLDSVSQAWVDTLRTQALGRILRQPKGWFDEEQNNPTVLVSCLDRNAEEVKDLVERFAAQILVVAVMMVVAAIWALLNCWKITLVSLAMSPVLYVLTKGFEVVSARWESRTNSAGEAVNQVFADAFSDIKTVRSLTLESYFHIKFRNATTTGFSVGIRRAIYTGFFFGLSDSAIAFFTPMIFWYGAYLAKEGEWPVKSILTVYGLLLFCTANANAVIAFIPQTTSAVDTASRLLRLAHLPVQSHEEIGQVQLDRNDRATLSGPIHFINLTFRYPARPRVPALWRLNLTIPAGQITAIVGASGSGKSTITSLLLGLYSPNVGDHRNGTTWNDTSDDPPSLTLSGRDIRTLDLRTLRALIALVPQTPVILPTTVRENIIYGLSYNRLSTSASASASSIETVARAAGIHDFIVSLPQGYATVIGDGGLDVSGGQAQRIVIARALIRHPKILILDEATSALDHESAEFIRQSILRLVREGRRKGKPLTVIVVTHAREMMEFADNVVVMDQGTVVEQGVFDELMTLEGRGRLWGMLHAGGR</sequence>
<evidence type="ECO:0000259" key="9">
    <source>
        <dbReference type="PROSITE" id="PS50893"/>
    </source>
</evidence>
<dbReference type="InterPro" id="IPR039421">
    <property type="entry name" value="Type_1_exporter"/>
</dbReference>
<feature type="transmembrane region" description="Helical" evidence="8">
    <location>
        <begin position="191"/>
        <end position="209"/>
    </location>
</feature>
<dbReference type="GO" id="GO:0090374">
    <property type="term" value="P:oligopeptide export from mitochondrion"/>
    <property type="evidence" value="ECO:0007669"/>
    <property type="project" value="TreeGrafter"/>
</dbReference>
<evidence type="ECO:0000256" key="1">
    <source>
        <dbReference type="ARBA" id="ARBA00004141"/>
    </source>
</evidence>
<protein>
    <submittedName>
        <fullName evidence="11">ABC a-pheromone efflux pump AtrD</fullName>
    </submittedName>
</protein>
<keyword evidence="5" id="KW-0067">ATP-binding</keyword>
<dbReference type="FunFam" id="3.40.50.300:FF:000604">
    <property type="entry name" value="ABC transporter B family member 28"/>
    <property type="match status" value="1"/>
</dbReference>
<dbReference type="InterPro" id="IPR036640">
    <property type="entry name" value="ABC1_TM_sf"/>
</dbReference>
<organism evidence="11 12">
    <name type="scientific">Cladophialophora carrionii</name>
    <dbReference type="NCBI Taxonomy" id="86049"/>
    <lineage>
        <taxon>Eukaryota</taxon>
        <taxon>Fungi</taxon>
        <taxon>Dikarya</taxon>
        <taxon>Ascomycota</taxon>
        <taxon>Pezizomycotina</taxon>
        <taxon>Eurotiomycetes</taxon>
        <taxon>Chaetothyriomycetidae</taxon>
        <taxon>Chaetothyriales</taxon>
        <taxon>Herpotrichiellaceae</taxon>
        <taxon>Cladophialophora</taxon>
    </lineage>
</organism>
<keyword evidence="4" id="KW-0547">Nucleotide-binding</keyword>
<evidence type="ECO:0000256" key="3">
    <source>
        <dbReference type="ARBA" id="ARBA00022692"/>
    </source>
</evidence>
<evidence type="ECO:0000313" key="11">
    <source>
        <dbReference type="EMBL" id="OCT45939.1"/>
    </source>
</evidence>
<dbReference type="Pfam" id="PF00005">
    <property type="entry name" value="ABC_tran"/>
    <property type="match status" value="2"/>
</dbReference>
<dbReference type="Gene3D" id="3.40.50.300">
    <property type="entry name" value="P-loop containing nucleotide triphosphate hydrolases"/>
    <property type="match status" value="2"/>
</dbReference>
<feature type="domain" description="ABC transmembrane type-1" evidence="10">
    <location>
        <begin position="42"/>
        <end position="336"/>
    </location>
</feature>
<dbReference type="VEuPathDB" id="FungiDB:CLCR_00353"/>
<feature type="domain" description="ABC transmembrane type-1" evidence="10">
    <location>
        <begin position="816"/>
        <end position="1101"/>
    </location>
</feature>
<keyword evidence="2" id="KW-0813">Transport</keyword>
<dbReference type="EMBL" id="LGRB01000017">
    <property type="protein sequence ID" value="OCT45939.1"/>
    <property type="molecule type" value="Genomic_DNA"/>
</dbReference>
<accession>A0A1C1CBU2</accession>
<feature type="transmembrane region" description="Helical" evidence="8">
    <location>
        <begin position="90"/>
        <end position="114"/>
    </location>
</feature>
<keyword evidence="3 8" id="KW-0812">Transmembrane</keyword>
<dbReference type="InterPro" id="IPR003593">
    <property type="entry name" value="AAA+_ATPase"/>
</dbReference>
<evidence type="ECO:0000256" key="2">
    <source>
        <dbReference type="ARBA" id="ARBA00022448"/>
    </source>
</evidence>
<dbReference type="GO" id="GO:0005743">
    <property type="term" value="C:mitochondrial inner membrane"/>
    <property type="evidence" value="ECO:0007669"/>
    <property type="project" value="TreeGrafter"/>
</dbReference>
<feature type="transmembrane region" description="Helical" evidence="8">
    <location>
        <begin position="856"/>
        <end position="878"/>
    </location>
</feature>
<feature type="domain" description="ABC transporter" evidence="9">
    <location>
        <begin position="373"/>
        <end position="612"/>
    </location>
</feature>
<feature type="domain" description="ABC transporter" evidence="9">
    <location>
        <begin position="1140"/>
        <end position="1407"/>
    </location>
</feature>
<feature type="transmembrane region" description="Helical" evidence="8">
    <location>
        <begin position="1036"/>
        <end position="1062"/>
    </location>
</feature>
<dbReference type="CDD" id="cd18577">
    <property type="entry name" value="ABC_6TM_Pgp_ABCB1_D1_like"/>
    <property type="match status" value="1"/>
</dbReference>
<comment type="caution">
    <text evidence="11">The sequence shown here is derived from an EMBL/GenBank/DDBJ whole genome shotgun (WGS) entry which is preliminary data.</text>
</comment>
<dbReference type="SUPFAM" id="SSF90123">
    <property type="entry name" value="ABC transporter transmembrane region"/>
    <property type="match status" value="2"/>
</dbReference>
<dbReference type="CDD" id="cd18578">
    <property type="entry name" value="ABC_6TM_Pgp_ABCB1_D2_like"/>
    <property type="match status" value="1"/>
</dbReference>
<dbReference type="OrthoDB" id="6500128at2759"/>
<dbReference type="Pfam" id="PF00664">
    <property type="entry name" value="ABC_membrane"/>
    <property type="match status" value="2"/>
</dbReference>
<dbReference type="InterPro" id="IPR027417">
    <property type="entry name" value="P-loop_NTPase"/>
</dbReference>
<dbReference type="PANTHER" id="PTHR43394:SF15">
    <property type="entry name" value="ALPHA-FACTOR-TRANSPORTING ATPASE"/>
    <property type="match status" value="1"/>
</dbReference>
<dbReference type="SUPFAM" id="SSF52540">
    <property type="entry name" value="P-loop containing nucleoside triphosphate hydrolases"/>
    <property type="match status" value="2"/>
</dbReference>
<dbReference type="PROSITE" id="PS50929">
    <property type="entry name" value="ABC_TM1F"/>
    <property type="match status" value="2"/>
</dbReference>
<evidence type="ECO:0000259" key="10">
    <source>
        <dbReference type="PROSITE" id="PS50929"/>
    </source>
</evidence>
<reference evidence="12" key="1">
    <citation type="submission" date="2015-07" db="EMBL/GenBank/DDBJ databases">
        <authorList>
            <person name="Teixeira M.M."/>
            <person name="Souza R.C."/>
            <person name="Almeida L.G."/>
            <person name="Vicente V.A."/>
            <person name="de Hoog S."/>
            <person name="Bocca A.L."/>
            <person name="de Almeida S.R."/>
            <person name="Vasconcelos A.T."/>
            <person name="Felipe M.S."/>
        </authorList>
    </citation>
    <scope>NUCLEOTIDE SEQUENCE [LARGE SCALE GENOMIC DNA]</scope>
    <source>
        <strain evidence="12">KSF</strain>
    </source>
</reference>
<dbReference type="InterPro" id="IPR011527">
    <property type="entry name" value="ABC1_TM_dom"/>
</dbReference>
<evidence type="ECO:0000256" key="5">
    <source>
        <dbReference type="ARBA" id="ARBA00022840"/>
    </source>
</evidence>
<dbReference type="InterPro" id="IPR017871">
    <property type="entry name" value="ABC_transporter-like_CS"/>
</dbReference>
<evidence type="ECO:0000256" key="4">
    <source>
        <dbReference type="ARBA" id="ARBA00022741"/>
    </source>
</evidence>
<dbReference type="AlphaFoldDB" id="A0A1C1CBU2"/>
<keyword evidence="6 8" id="KW-1133">Transmembrane helix</keyword>
<dbReference type="eggNOG" id="KOG0055">
    <property type="taxonomic scope" value="Eukaryota"/>
</dbReference>
<gene>
    <name evidence="11" type="ORF">CLCR_00353</name>
</gene>
<dbReference type="STRING" id="86049.A0A1C1CBU2"/>
<dbReference type="GO" id="GO:0015421">
    <property type="term" value="F:ABC-type oligopeptide transporter activity"/>
    <property type="evidence" value="ECO:0007669"/>
    <property type="project" value="TreeGrafter"/>
</dbReference>
<dbReference type="PROSITE" id="PS00211">
    <property type="entry name" value="ABC_TRANSPORTER_1"/>
    <property type="match status" value="1"/>
</dbReference>
<dbReference type="VEuPathDB" id="FungiDB:G647_10066"/>
<proteinExistence type="predicted"/>
<evidence type="ECO:0000256" key="8">
    <source>
        <dbReference type="SAM" id="Phobius"/>
    </source>
</evidence>
<keyword evidence="12" id="KW-1185">Reference proteome</keyword>
<dbReference type="InterPro" id="IPR003439">
    <property type="entry name" value="ABC_transporter-like_ATP-bd"/>
</dbReference>
<feature type="transmembrane region" description="Helical" evidence="8">
    <location>
        <begin position="815"/>
        <end position="836"/>
    </location>
</feature>
<name>A0A1C1CBU2_9EURO</name>
<dbReference type="Proteomes" id="UP000094526">
    <property type="component" value="Unassembled WGS sequence"/>
</dbReference>
<feature type="transmembrane region" description="Helical" evidence="8">
    <location>
        <begin position="1074"/>
        <end position="1096"/>
    </location>
</feature>
<dbReference type="GO" id="GO:0005524">
    <property type="term" value="F:ATP binding"/>
    <property type="evidence" value="ECO:0007669"/>
    <property type="project" value="UniProtKB-KW"/>
</dbReference>
<dbReference type="GO" id="GO:0016887">
    <property type="term" value="F:ATP hydrolysis activity"/>
    <property type="evidence" value="ECO:0007669"/>
    <property type="project" value="InterPro"/>
</dbReference>
<feature type="transmembrane region" description="Helical" evidence="8">
    <location>
        <begin position="40"/>
        <end position="62"/>
    </location>
</feature>
<comment type="subcellular location">
    <subcellularLocation>
        <location evidence="1">Membrane</location>
        <topology evidence="1">Multi-pass membrane protein</topology>
    </subcellularLocation>
</comment>
<dbReference type="PANTHER" id="PTHR43394">
    <property type="entry name" value="ATP-DEPENDENT PERMEASE MDL1, MITOCHONDRIAL"/>
    <property type="match status" value="1"/>
</dbReference>
<dbReference type="PROSITE" id="PS50893">
    <property type="entry name" value="ABC_TRANSPORTER_2"/>
    <property type="match status" value="2"/>
</dbReference>
<evidence type="ECO:0000313" key="12">
    <source>
        <dbReference type="Proteomes" id="UP000094526"/>
    </source>
</evidence>
<dbReference type="FunFam" id="3.40.50.300:FF:001471">
    <property type="entry name" value="P-loop containing nucleoside triphosphate hydrolase protein"/>
    <property type="match status" value="1"/>
</dbReference>
<feature type="transmembrane region" description="Helical" evidence="8">
    <location>
        <begin position="933"/>
        <end position="952"/>
    </location>
</feature>
<keyword evidence="7 8" id="KW-0472">Membrane</keyword>